<reference evidence="1" key="1">
    <citation type="journal article" date="2020" name="mSystems">
        <title>Genome- and Community-Level Interaction Insights into Carbon Utilization and Element Cycling Functions of Hydrothermarchaeota in Hydrothermal Sediment.</title>
        <authorList>
            <person name="Zhou Z."/>
            <person name="Liu Y."/>
            <person name="Xu W."/>
            <person name="Pan J."/>
            <person name="Luo Z.H."/>
            <person name="Li M."/>
        </authorList>
    </citation>
    <scope>NUCLEOTIDE SEQUENCE [LARGE SCALE GENOMIC DNA]</scope>
    <source>
        <strain evidence="1">SpSt-289</strain>
    </source>
</reference>
<name>A0A7C1FF20_9CHLR</name>
<evidence type="ECO:0000313" key="1">
    <source>
        <dbReference type="EMBL" id="HDX31372.1"/>
    </source>
</evidence>
<organism evidence="1">
    <name type="scientific">Caldilinea aerophila</name>
    <dbReference type="NCBI Taxonomy" id="133453"/>
    <lineage>
        <taxon>Bacteria</taxon>
        <taxon>Bacillati</taxon>
        <taxon>Chloroflexota</taxon>
        <taxon>Caldilineae</taxon>
        <taxon>Caldilineales</taxon>
        <taxon>Caldilineaceae</taxon>
        <taxon>Caldilinea</taxon>
    </lineage>
</organism>
<dbReference type="EMBL" id="DSMG01000083">
    <property type="protein sequence ID" value="HDX31372.1"/>
    <property type="molecule type" value="Genomic_DNA"/>
</dbReference>
<comment type="caution">
    <text evidence="1">The sequence shown here is derived from an EMBL/GenBank/DDBJ whole genome shotgun (WGS) entry which is preliminary data.</text>
</comment>
<sequence>MEISLFDDNPELRIERCILYPYPDLKRIWTRLWITPTLTEEKPNIEVIVLNPDGSENCSVFMMAHAEARAETTLHMRNPIPGATYRVAVEMTQGLGEAQKVLDRHLFEMVLEFRNPEAGEPGFGFGVDWDELKRKAGAHG</sequence>
<protein>
    <submittedName>
        <fullName evidence="1">Uncharacterized protein</fullName>
    </submittedName>
</protein>
<accession>A0A7C1FF20</accession>
<proteinExistence type="predicted"/>
<dbReference type="AlphaFoldDB" id="A0A7C1FF20"/>
<gene>
    <name evidence="1" type="ORF">ENQ20_07740</name>
</gene>